<feature type="domain" description="HMA" evidence="2">
    <location>
        <begin position="25"/>
        <end position="88"/>
    </location>
</feature>
<evidence type="ECO:0000256" key="1">
    <source>
        <dbReference type="SAM" id="MobiDB-lite"/>
    </source>
</evidence>
<dbReference type="InterPro" id="IPR036163">
    <property type="entry name" value="HMA_dom_sf"/>
</dbReference>
<protein>
    <recommendedName>
        <fullName evidence="2">HMA domain-containing protein</fullName>
    </recommendedName>
</protein>
<dbReference type="STRING" id="4572.M7Z1Y4"/>
<dbReference type="InterPro" id="IPR006121">
    <property type="entry name" value="HMA_dom"/>
</dbReference>
<dbReference type="PANTHER" id="PTHR46413:SF1">
    <property type="entry name" value="HEAVY METAL-ASSOCIATED ISOPRENYLATED PLANT PROTEIN 6"/>
    <property type="match status" value="1"/>
</dbReference>
<dbReference type="eggNOG" id="KOG1603">
    <property type="taxonomic scope" value="Eukaryota"/>
</dbReference>
<feature type="region of interest" description="Disordered" evidence="1">
    <location>
        <begin position="50"/>
        <end position="69"/>
    </location>
</feature>
<accession>M7Z1Y4</accession>
<organism evidence="3">
    <name type="scientific">Triticum urartu</name>
    <name type="common">Red wild einkorn</name>
    <name type="synonym">Crithodium urartu</name>
    <dbReference type="NCBI Taxonomy" id="4572"/>
    <lineage>
        <taxon>Eukaryota</taxon>
        <taxon>Viridiplantae</taxon>
        <taxon>Streptophyta</taxon>
        <taxon>Embryophyta</taxon>
        <taxon>Tracheophyta</taxon>
        <taxon>Spermatophyta</taxon>
        <taxon>Magnoliopsida</taxon>
        <taxon>Liliopsida</taxon>
        <taxon>Poales</taxon>
        <taxon>Poaceae</taxon>
        <taxon>BOP clade</taxon>
        <taxon>Pooideae</taxon>
        <taxon>Triticodae</taxon>
        <taxon>Triticeae</taxon>
        <taxon>Triticinae</taxon>
        <taxon>Triticum</taxon>
    </lineage>
</organism>
<feature type="compositionally biased region" description="Basic and acidic residues" evidence="1">
    <location>
        <begin position="230"/>
        <end position="273"/>
    </location>
</feature>
<dbReference type="InterPro" id="IPR044594">
    <property type="entry name" value="HIPP01/3/5/6"/>
</dbReference>
<dbReference type="CDD" id="cd00371">
    <property type="entry name" value="HMA"/>
    <property type="match status" value="2"/>
</dbReference>
<dbReference type="PROSITE" id="PS50846">
    <property type="entry name" value="HMA_2"/>
    <property type="match status" value="2"/>
</dbReference>
<dbReference type="SUPFAM" id="SSF55008">
    <property type="entry name" value="HMA, heavy metal-associated domain"/>
    <property type="match status" value="2"/>
</dbReference>
<dbReference type="AlphaFoldDB" id="M7Z1Y4"/>
<dbReference type="Gene3D" id="3.30.70.100">
    <property type="match status" value="2"/>
</dbReference>
<dbReference type="PANTHER" id="PTHR46413">
    <property type="entry name" value="HEAVY METAL-ASSOCIATED ISOPRENYLATED PLANT PROTEIN 6"/>
    <property type="match status" value="1"/>
</dbReference>
<feature type="region of interest" description="Disordered" evidence="1">
    <location>
        <begin position="1"/>
        <end position="27"/>
    </location>
</feature>
<dbReference type="GO" id="GO:0046872">
    <property type="term" value="F:metal ion binding"/>
    <property type="evidence" value="ECO:0007669"/>
    <property type="project" value="InterPro"/>
</dbReference>
<feature type="compositionally biased region" description="Basic and acidic residues" evidence="1">
    <location>
        <begin position="100"/>
        <end position="163"/>
    </location>
</feature>
<feature type="region of interest" description="Disordered" evidence="1">
    <location>
        <begin position="223"/>
        <end position="280"/>
    </location>
</feature>
<dbReference type="EMBL" id="KD188005">
    <property type="protein sequence ID" value="EMS53947.1"/>
    <property type="molecule type" value="Genomic_DNA"/>
</dbReference>
<sequence>MGEDKKEKPRKADGGDHKKDAAAPPQPIVLKVDLHCAGCATKVKRAIKNAPGVESVKTETAANKVVVTGAADAAEIKERIEARTKKPVQIVSAGAASPNKDNKDKDKDNKAGAGDKPEKEKTKAADKEKGGGGAGAEKKEKKVEAADKPKEEEKKPKEPKEETVTLKIRLHCDGCIDRIKRRVNKIKGVKEVTVDAAKDLVKVTGTMDTAALPGYLRDKLSRPVEVVTPGKKDGDKKDDGEKKKDKGAGAGDGGEKKKDGGGGGGGEDKKDKSAASVAPMPMADPSMYQMPPQYGYMPYPPAPVGYYCAAPPPPNPGFYPNAGPQYPSPYATYPAHAPQMFSDENPNACSVIMNRRSINGSMNWWRVTVARESICYSLYISLLVKYAMSSTNILTYNISNRLYLVCPIRSSTLISGNAIFVFRRVRDGASCVGHLFAARRGYVCESAGTIKRPFVSLSSVSKINIGAVLEIWERKHGFGDETYVGTQHPWAQSFIVVDMMRILSPGAHPSIARYNVTGFGMEALACYLIRSYTPAVPAARTVARQCSAGRETRRAAPLEVRAGVFERVLGHGGRAVQADRDLAACPAADSIQAGSRHGHGDTRIL</sequence>
<name>M7Z1Y4_TRIUA</name>
<feature type="domain" description="HMA" evidence="2">
    <location>
        <begin position="161"/>
        <end position="224"/>
    </location>
</feature>
<reference evidence="3" key="1">
    <citation type="journal article" date="2013" name="Nature">
        <title>Draft genome of the wheat A-genome progenitor Triticum urartu.</title>
        <authorList>
            <person name="Ling H.Q."/>
            <person name="Zhao S."/>
            <person name="Liu D."/>
            <person name="Wang J."/>
            <person name="Sun H."/>
            <person name="Zhang C."/>
            <person name="Fan H."/>
            <person name="Li D."/>
            <person name="Dong L."/>
            <person name="Tao Y."/>
            <person name="Gao C."/>
            <person name="Wu H."/>
            <person name="Li Y."/>
            <person name="Cui Y."/>
            <person name="Guo X."/>
            <person name="Zheng S."/>
            <person name="Wang B."/>
            <person name="Yu K."/>
            <person name="Liang Q."/>
            <person name="Yang W."/>
            <person name="Lou X."/>
            <person name="Chen J."/>
            <person name="Feng M."/>
            <person name="Jian J."/>
            <person name="Zhang X."/>
            <person name="Luo G."/>
            <person name="Jiang Y."/>
            <person name="Liu J."/>
            <person name="Wang Z."/>
            <person name="Sha Y."/>
            <person name="Zhang B."/>
            <person name="Wu H."/>
            <person name="Tang D."/>
            <person name="Shen Q."/>
            <person name="Xue P."/>
            <person name="Zou S."/>
            <person name="Wang X."/>
            <person name="Liu X."/>
            <person name="Wang F."/>
            <person name="Yang Y."/>
            <person name="An X."/>
            <person name="Dong Z."/>
            <person name="Zhang K."/>
            <person name="Zhang X."/>
            <person name="Luo M.C."/>
            <person name="Dvorak J."/>
            <person name="Tong Y."/>
            <person name="Wang J."/>
            <person name="Yang H."/>
            <person name="Li Z."/>
            <person name="Wang D."/>
            <person name="Zhang A."/>
            <person name="Wang J."/>
        </authorList>
    </citation>
    <scope>NUCLEOTIDE SEQUENCE</scope>
</reference>
<evidence type="ECO:0000259" key="2">
    <source>
        <dbReference type="PROSITE" id="PS50846"/>
    </source>
</evidence>
<evidence type="ECO:0000313" key="3">
    <source>
        <dbReference type="EMBL" id="EMS53947.1"/>
    </source>
</evidence>
<feature type="region of interest" description="Disordered" evidence="1">
    <location>
        <begin position="87"/>
        <end position="163"/>
    </location>
</feature>
<proteinExistence type="predicted"/>
<dbReference type="Pfam" id="PF00403">
    <property type="entry name" value="HMA"/>
    <property type="match status" value="2"/>
</dbReference>
<gene>
    <name evidence="3" type="ORF">TRIUR3_27281</name>
</gene>
<feature type="compositionally biased region" description="Basic and acidic residues" evidence="1">
    <location>
        <begin position="1"/>
        <end position="21"/>
    </location>
</feature>